<evidence type="ECO:0000313" key="9">
    <source>
        <dbReference type="Proteomes" id="UP000198761"/>
    </source>
</evidence>
<keyword evidence="2 6" id="KW-0732">Signal</keyword>
<dbReference type="InterPro" id="IPR027304">
    <property type="entry name" value="Trigger_fact/SurA_dom_sf"/>
</dbReference>
<name>A0A1H8B2L6_9RHOB</name>
<sequence>MTRLFPLLTASLIALGASQAPAHAQANPFAPVLIINDRAITHYELQQRTLFLKLLGAGGDVEKLALDGLIEDRLRLQEAKRYKVELPEEDITAAMEEFAGRANLTSEAFVVQLGTAGVAPETFRDFVSAGAIWREIARGKFAGTTKVSETEIDRAIEAETRKTELSFSLSELIIGVPPGREADAMALAQQISTTVKSEAEFTAAVAKYSAAASRDQNGRLPPMISSNMPPQLASIVTALKPGQVSAPVPMTGAIAILQLRGVTEIKAASAGRVEVDYGRLRQPATPEGEAELARVRSQIETCKDVYGVSPGLGTDQFSIQTAAMSSLPADLALELGRLDPGESALRSAAGARELLILCARRPVSETPIDRETVRRALLNRKIDAQSNLYLSTLRADAIIRKP</sequence>
<gene>
    <name evidence="8" type="ORF">SAMN04488103_10234</name>
</gene>
<dbReference type="InterPro" id="IPR046357">
    <property type="entry name" value="PPIase_dom_sf"/>
</dbReference>
<feature type="signal peptide" evidence="6">
    <location>
        <begin position="1"/>
        <end position="22"/>
    </location>
</feature>
<evidence type="ECO:0000256" key="1">
    <source>
        <dbReference type="ARBA" id="ARBA00018370"/>
    </source>
</evidence>
<protein>
    <recommendedName>
        <fullName evidence="1">Parvulin-like PPIase</fullName>
    </recommendedName>
    <alternativeName>
        <fullName evidence="3">Peptidyl-prolyl cis-trans isomerase plp</fullName>
    </alternativeName>
    <alternativeName>
        <fullName evidence="4">Rotamase plp</fullName>
    </alternativeName>
</protein>
<evidence type="ECO:0000313" key="8">
    <source>
        <dbReference type="EMBL" id="SEM77161.1"/>
    </source>
</evidence>
<keyword evidence="5" id="KW-0697">Rotamase</keyword>
<proteinExistence type="predicted"/>
<dbReference type="Gene3D" id="1.10.4030.10">
    <property type="entry name" value="Porin chaperone SurA, peptide-binding domain"/>
    <property type="match status" value="1"/>
</dbReference>
<reference evidence="8 9" key="1">
    <citation type="submission" date="2016-10" db="EMBL/GenBank/DDBJ databases">
        <authorList>
            <person name="de Groot N.N."/>
        </authorList>
    </citation>
    <scope>NUCLEOTIDE SEQUENCE [LARGE SCALE GENOMIC DNA]</scope>
    <source>
        <strain evidence="8 9">DSM 3857</strain>
    </source>
</reference>
<evidence type="ECO:0000256" key="3">
    <source>
        <dbReference type="ARBA" id="ARBA00030642"/>
    </source>
</evidence>
<dbReference type="PANTHER" id="PTHR47637">
    <property type="entry name" value="CHAPERONE SURA"/>
    <property type="match status" value="1"/>
</dbReference>
<dbReference type="Proteomes" id="UP000198761">
    <property type="component" value="Unassembled WGS sequence"/>
</dbReference>
<dbReference type="SUPFAM" id="SSF109998">
    <property type="entry name" value="Triger factor/SurA peptide-binding domain-like"/>
    <property type="match status" value="1"/>
</dbReference>
<dbReference type="STRING" id="933059.SAMN04488103_10234"/>
<evidence type="ECO:0000256" key="4">
    <source>
        <dbReference type="ARBA" id="ARBA00031484"/>
    </source>
</evidence>
<accession>A0A1H8B2L6</accession>
<dbReference type="PROSITE" id="PS50198">
    <property type="entry name" value="PPIC_PPIASE_2"/>
    <property type="match status" value="1"/>
</dbReference>
<evidence type="ECO:0000259" key="7">
    <source>
        <dbReference type="PROSITE" id="PS50198"/>
    </source>
</evidence>
<feature type="domain" description="PpiC" evidence="7">
    <location>
        <begin position="164"/>
        <end position="261"/>
    </location>
</feature>
<dbReference type="Gene3D" id="3.10.50.40">
    <property type="match status" value="1"/>
</dbReference>
<dbReference type="PANTHER" id="PTHR47637:SF1">
    <property type="entry name" value="CHAPERONE SURA"/>
    <property type="match status" value="1"/>
</dbReference>
<evidence type="ECO:0000256" key="2">
    <source>
        <dbReference type="ARBA" id="ARBA00022729"/>
    </source>
</evidence>
<keyword evidence="9" id="KW-1185">Reference proteome</keyword>
<organism evidence="8 9">
    <name type="scientific">Gemmobacter aquatilis</name>
    <dbReference type="NCBI Taxonomy" id="933059"/>
    <lineage>
        <taxon>Bacteria</taxon>
        <taxon>Pseudomonadati</taxon>
        <taxon>Pseudomonadota</taxon>
        <taxon>Alphaproteobacteria</taxon>
        <taxon>Rhodobacterales</taxon>
        <taxon>Paracoccaceae</taxon>
        <taxon>Gemmobacter</taxon>
    </lineage>
</organism>
<evidence type="ECO:0000256" key="5">
    <source>
        <dbReference type="PROSITE-ProRule" id="PRU00278"/>
    </source>
</evidence>
<dbReference type="InterPro" id="IPR050280">
    <property type="entry name" value="OMP_Chaperone_SurA"/>
</dbReference>
<dbReference type="EMBL" id="FOCE01000002">
    <property type="protein sequence ID" value="SEM77161.1"/>
    <property type="molecule type" value="Genomic_DNA"/>
</dbReference>
<dbReference type="AlphaFoldDB" id="A0A1H8B2L6"/>
<evidence type="ECO:0000256" key="6">
    <source>
        <dbReference type="SAM" id="SignalP"/>
    </source>
</evidence>
<dbReference type="Pfam" id="PF00639">
    <property type="entry name" value="Rotamase"/>
    <property type="match status" value="1"/>
</dbReference>
<feature type="chain" id="PRO_5011497298" description="Parvulin-like PPIase" evidence="6">
    <location>
        <begin position="23"/>
        <end position="402"/>
    </location>
</feature>
<keyword evidence="5" id="KW-0413">Isomerase</keyword>
<dbReference type="InterPro" id="IPR000297">
    <property type="entry name" value="PPIase_PpiC"/>
</dbReference>
<dbReference type="OrthoDB" id="9791746at2"/>
<dbReference type="SUPFAM" id="SSF54534">
    <property type="entry name" value="FKBP-like"/>
    <property type="match status" value="1"/>
</dbReference>
<dbReference type="GO" id="GO:0003755">
    <property type="term" value="F:peptidyl-prolyl cis-trans isomerase activity"/>
    <property type="evidence" value="ECO:0007669"/>
    <property type="project" value="UniProtKB-KW"/>
</dbReference>
<dbReference type="RefSeq" id="WP_091297314.1">
    <property type="nucleotide sequence ID" value="NZ_FOCE01000002.1"/>
</dbReference>